<dbReference type="NCBIfam" id="TIGR00689">
    <property type="entry name" value="rpiB_lacA_lacB"/>
    <property type="match status" value="1"/>
</dbReference>
<dbReference type="GO" id="GO:0019316">
    <property type="term" value="P:D-allose catabolic process"/>
    <property type="evidence" value="ECO:0007669"/>
    <property type="project" value="TreeGrafter"/>
</dbReference>
<sequence length="160" mass="17785">MNNPIITLGCDHAGFLLKEEIKKWLLNNNYTVVDCGTYSTESVDYVDYVYPAVKKIIEKEADFSIVICGTGLGASYAANKVHGIRAALCQDEFSAKLSRLHNNANVLALGGRILAPAKAIDLVDIWLNTPFEGGRHQARIQKLHEIEEYECTNPFKNKSN</sequence>
<evidence type="ECO:0000256" key="3">
    <source>
        <dbReference type="PIRSR" id="PIRSR005384-1"/>
    </source>
</evidence>
<gene>
    <name evidence="5" type="ORF">SAMN02745150_00734</name>
</gene>
<dbReference type="GO" id="GO:0009052">
    <property type="term" value="P:pentose-phosphate shunt, non-oxidative branch"/>
    <property type="evidence" value="ECO:0007669"/>
    <property type="project" value="TreeGrafter"/>
</dbReference>
<dbReference type="Proteomes" id="UP000240042">
    <property type="component" value="Unassembled WGS sequence"/>
</dbReference>
<dbReference type="Gene3D" id="3.40.1400.10">
    <property type="entry name" value="Sugar-phosphate isomerase, RpiB/LacA/LacB"/>
    <property type="match status" value="1"/>
</dbReference>
<dbReference type="InterPro" id="IPR004785">
    <property type="entry name" value="RpiB"/>
</dbReference>
<accession>A0A1I1DS14</accession>
<feature type="binding site" evidence="4">
    <location>
        <position position="112"/>
    </location>
    <ligand>
        <name>D-ribulose 5-phosphate</name>
        <dbReference type="ChEBI" id="CHEBI:58121"/>
    </ligand>
</feature>
<dbReference type="RefSeq" id="WP_092318741.1">
    <property type="nucleotide sequence ID" value="NZ_FOKY01000003.1"/>
</dbReference>
<feature type="binding site" evidence="4">
    <location>
        <begin position="11"/>
        <end position="12"/>
    </location>
    <ligand>
        <name>D-ribulose 5-phosphate</name>
        <dbReference type="ChEBI" id="CHEBI:58121"/>
    </ligand>
</feature>
<comment type="similarity">
    <text evidence="1">Belongs to the LacAB/RpiB family.</text>
</comment>
<dbReference type="OrthoDB" id="1778624at2"/>
<dbReference type="PANTHER" id="PTHR30345">
    <property type="entry name" value="RIBOSE-5-PHOSPHATE ISOMERASE B"/>
    <property type="match status" value="1"/>
</dbReference>
<evidence type="ECO:0000256" key="4">
    <source>
        <dbReference type="PIRSR" id="PIRSR005384-2"/>
    </source>
</evidence>
<evidence type="ECO:0000256" key="1">
    <source>
        <dbReference type="ARBA" id="ARBA00008754"/>
    </source>
</evidence>
<keyword evidence="6" id="KW-1185">Reference proteome</keyword>
<dbReference type="PIRSF" id="PIRSF005384">
    <property type="entry name" value="RpiB_LacA_B"/>
    <property type="match status" value="1"/>
</dbReference>
<dbReference type="InterPro" id="IPR036569">
    <property type="entry name" value="RpiB_LacA_LacB_sf"/>
</dbReference>
<reference evidence="6" key="1">
    <citation type="submission" date="2016-10" db="EMBL/GenBank/DDBJ databases">
        <authorList>
            <person name="Varghese N."/>
            <person name="Submissions S."/>
        </authorList>
    </citation>
    <scope>NUCLEOTIDE SEQUENCE [LARGE SCALE GENOMIC DNA]</scope>
    <source>
        <strain evidence="6">ATCC 43811</strain>
    </source>
</reference>
<feature type="active site" description="Proton donor" evidence="3">
    <location>
        <position position="101"/>
    </location>
</feature>
<dbReference type="EMBL" id="FOKY01000003">
    <property type="protein sequence ID" value="SFB77186.1"/>
    <property type="molecule type" value="Genomic_DNA"/>
</dbReference>
<evidence type="ECO:0000313" key="5">
    <source>
        <dbReference type="EMBL" id="SFB77186.1"/>
    </source>
</evidence>
<keyword evidence="2 5" id="KW-0413">Isomerase</keyword>
<dbReference type="SUPFAM" id="SSF89623">
    <property type="entry name" value="Ribose/Galactose isomerase RpiB/AlsB"/>
    <property type="match status" value="1"/>
</dbReference>
<feature type="binding site" evidence="4">
    <location>
        <position position="139"/>
    </location>
    <ligand>
        <name>D-ribulose 5-phosphate</name>
        <dbReference type="ChEBI" id="CHEBI:58121"/>
    </ligand>
</feature>
<feature type="active site" description="Proton acceptor" evidence="3">
    <location>
        <position position="68"/>
    </location>
</feature>
<evidence type="ECO:0000313" key="6">
    <source>
        <dbReference type="Proteomes" id="UP000240042"/>
    </source>
</evidence>
<dbReference type="PANTHER" id="PTHR30345:SF0">
    <property type="entry name" value="DNA DAMAGE-REPAIR_TOLERATION PROTEIN DRT102"/>
    <property type="match status" value="1"/>
</dbReference>
<dbReference type="Pfam" id="PF02502">
    <property type="entry name" value="LacAB_rpiB"/>
    <property type="match status" value="1"/>
</dbReference>
<feature type="binding site" evidence="4">
    <location>
        <position position="135"/>
    </location>
    <ligand>
        <name>D-ribulose 5-phosphate</name>
        <dbReference type="ChEBI" id="CHEBI:58121"/>
    </ligand>
</feature>
<dbReference type="STRING" id="34097.SAMN02745150_00734"/>
<feature type="binding site" evidence="4">
    <location>
        <begin position="69"/>
        <end position="73"/>
    </location>
    <ligand>
        <name>D-ribulose 5-phosphate</name>
        <dbReference type="ChEBI" id="CHEBI:58121"/>
    </ligand>
</feature>
<protein>
    <submittedName>
        <fullName evidence="5">Ribose 5-phosphate isomerase B</fullName>
    </submittedName>
</protein>
<feature type="binding site" evidence="4">
    <location>
        <position position="102"/>
    </location>
    <ligand>
        <name>D-ribulose 5-phosphate</name>
        <dbReference type="ChEBI" id="CHEBI:58121"/>
    </ligand>
</feature>
<name>A0A1I1DS14_BREAD</name>
<dbReference type="AlphaFoldDB" id="A0A1I1DS14"/>
<evidence type="ECO:0000256" key="2">
    <source>
        <dbReference type="ARBA" id="ARBA00023235"/>
    </source>
</evidence>
<dbReference type="InterPro" id="IPR003500">
    <property type="entry name" value="RpiB_LacA_LacB"/>
</dbReference>
<proteinExistence type="inferred from homology"/>
<dbReference type="NCBIfam" id="TIGR01120">
    <property type="entry name" value="rpiB"/>
    <property type="match status" value="1"/>
</dbReference>
<dbReference type="GO" id="GO:0004751">
    <property type="term" value="F:ribose-5-phosphate isomerase activity"/>
    <property type="evidence" value="ECO:0007669"/>
    <property type="project" value="TreeGrafter"/>
</dbReference>
<organism evidence="5 6">
    <name type="scientific">Brevinema andersonii</name>
    <dbReference type="NCBI Taxonomy" id="34097"/>
    <lineage>
        <taxon>Bacteria</taxon>
        <taxon>Pseudomonadati</taxon>
        <taxon>Spirochaetota</taxon>
        <taxon>Spirochaetia</taxon>
        <taxon>Brevinematales</taxon>
        <taxon>Brevinemataceae</taxon>
        <taxon>Brevinema</taxon>
    </lineage>
</organism>
<dbReference type="NCBIfam" id="NF004051">
    <property type="entry name" value="PRK05571.1"/>
    <property type="match status" value="1"/>
</dbReference>